<evidence type="ECO:0000313" key="2">
    <source>
        <dbReference type="Proteomes" id="UP001232148"/>
    </source>
</evidence>
<dbReference type="EMBL" id="MU843086">
    <property type="protein sequence ID" value="KAK2021697.1"/>
    <property type="molecule type" value="Genomic_DNA"/>
</dbReference>
<proteinExistence type="predicted"/>
<accession>A0AAD9H5I8</accession>
<organism evidence="1 2">
    <name type="scientific">Colletotrichum zoysiae</name>
    <dbReference type="NCBI Taxonomy" id="1216348"/>
    <lineage>
        <taxon>Eukaryota</taxon>
        <taxon>Fungi</taxon>
        <taxon>Dikarya</taxon>
        <taxon>Ascomycota</taxon>
        <taxon>Pezizomycotina</taxon>
        <taxon>Sordariomycetes</taxon>
        <taxon>Hypocreomycetidae</taxon>
        <taxon>Glomerellales</taxon>
        <taxon>Glomerellaceae</taxon>
        <taxon>Colletotrichum</taxon>
        <taxon>Colletotrichum graminicola species complex</taxon>
    </lineage>
</organism>
<protein>
    <submittedName>
        <fullName evidence="1">Uncharacterized protein</fullName>
    </submittedName>
</protein>
<dbReference type="Proteomes" id="UP001232148">
    <property type="component" value="Unassembled WGS sequence"/>
</dbReference>
<dbReference type="AlphaFoldDB" id="A0AAD9H5I8"/>
<comment type="caution">
    <text evidence="1">The sequence shown here is derived from an EMBL/GenBank/DDBJ whole genome shotgun (WGS) entry which is preliminary data.</text>
</comment>
<name>A0AAD9H5I8_9PEZI</name>
<keyword evidence="2" id="KW-1185">Reference proteome</keyword>
<gene>
    <name evidence="1" type="ORF">LX32DRAFT_646214</name>
</gene>
<evidence type="ECO:0000313" key="1">
    <source>
        <dbReference type="EMBL" id="KAK2021697.1"/>
    </source>
</evidence>
<reference evidence="1" key="1">
    <citation type="submission" date="2021-06" db="EMBL/GenBank/DDBJ databases">
        <title>Comparative genomics, transcriptomics and evolutionary studies reveal genomic signatures of adaptation to plant cell wall in hemibiotrophic fungi.</title>
        <authorList>
            <consortium name="DOE Joint Genome Institute"/>
            <person name="Baroncelli R."/>
            <person name="Diaz J.F."/>
            <person name="Benocci T."/>
            <person name="Peng M."/>
            <person name="Battaglia E."/>
            <person name="Haridas S."/>
            <person name="Andreopoulos W."/>
            <person name="Labutti K."/>
            <person name="Pangilinan J."/>
            <person name="Floch G.L."/>
            <person name="Makela M.R."/>
            <person name="Henrissat B."/>
            <person name="Grigoriev I.V."/>
            <person name="Crouch J.A."/>
            <person name="De Vries R.P."/>
            <person name="Sukno S.A."/>
            <person name="Thon M.R."/>
        </authorList>
    </citation>
    <scope>NUCLEOTIDE SEQUENCE</scope>
    <source>
        <strain evidence="1">MAFF235873</strain>
    </source>
</reference>
<sequence length="102" mass="10866">MYSYAVAGCLVPFMGVCCERSPFWTVRQVSEHPQLKRNRVVGDVGRDKQQMGDGRTHAQGNADGVARLGRSADGPMIACVVRQAAVSSGPGSEMLDGLDVSL</sequence>